<dbReference type="PANTHER" id="PTHR11557">
    <property type="entry name" value="PORPHOBILINOGEN DEAMINASE"/>
    <property type="match status" value="1"/>
</dbReference>
<dbReference type="Pfam" id="PF03900">
    <property type="entry name" value="Porphobil_deamC"/>
    <property type="match status" value="1"/>
</dbReference>
<dbReference type="Proteomes" id="UP000266723">
    <property type="component" value="Unassembled WGS sequence"/>
</dbReference>
<keyword evidence="11" id="KW-1185">Reference proteome</keyword>
<dbReference type="PROSITE" id="PS00533">
    <property type="entry name" value="PORPHOBILINOGEN_DEAM"/>
    <property type="match status" value="1"/>
</dbReference>
<feature type="domain" description="Porphobilinogen deaminase C-terminal" evidence="9">
    <location>
        <begin position="331"/>
        <end position="403"/>
    </location>
</feature>
<evidence type="ECO:0000256" key="2">
    <source>
        <dbReference type="ARBA" id="ARBA00004735"/>
    </source>
</evidence>
<protein>
    <recommendedName>
        <fullName evidence="4">hydroxymethylbilane synthase</fullName>
        <ecNumber evidence="4">2.5.1.61</ecNumber>
    </recommendedName>
    <alternativeName>
        <fullName evidence="7">Hydroxymethylbilane synthase</fullName>
    </alternativeName>
</protein>
<sequence>MDISSSPLHRAHKVSLLRRQPSSPVNSVSVIGFSLPQITSPSLAKCRWKRSSFGVVRACVAVEEKTRTAIIRIGTRGRCLDGLEMKCVSLSSVWIRFMGLSDIIVDNVNQLDSPLALAQAYETRAKLQAKHPELTSEGAIHIEIIKTTGDKILSQPLADIGGKGLFTKEIDEALINGHIDIAVHSMKDVPTYLPDKTILPCNLVREDVRDAFICLTAASLAELPTGSVVGTASLRRKSQILHKYPSLAVEENFRGNVQTRLSKLQGGKVHATLLALAGLKRLSMTENVASVLSLDEMLPAVAQGAIGIACRTDDDKMASYLASLNHEETRLAVACERAFLEMLDGSCRTPIAGYAAKDEEGNCYFRGLVASPDGTRVLETSRKGPYVFEDMVKMGKDAGQELLSRAGPGFFGN</sequence>
<dbReference type="EC" id="2.5.1.61" evidence="4"/>
<dbReference type="SUPFAM" id="SSF53850">
    <property type="entry name" value="Periplasmic binding protein-like II"/>
    <property type="match status" value="1"/>
</dbReference>
<dbReference type="Gene3D" id="3.40.190.10">
    <property type="entry name" value="Periplasmic binding protein-like II"/>
    <property type="match status" value="2"/>
</dbReference>
<feature type="domain" description="Porphobilinogen deaminase N-terminal" evidence="8">
    <location>
        <begin position="112"/>
        <end position="318"/>
    </location>
</feature>
<evidence type="ECO:0000313" key="10">
    <source>
        <dbReference type="EMBL" id="KAF3548847.1"/>
    </source>
</evidence>
<keyword evidence="5" id="KW-0808">Transferase</keyword>
<dbReference type="InterPro" id="IPR022418">
    <property type="entry name" value="Porphobilinogen_deaminase_C"/>
</dbReference>
<evidence type="ECO:0000256" key="7">
    <source>
        <dbReference type="ARBA" id="ARBA00033064"/>
    </source>
</evidence>
<organism evidence="10 11">
    <name type="scientific">Brassica cretica</name>
    <name type="common">Mustard</name>
    <dbReference type="NCBI Taxonomy" id="69181"/>
    <lineage>
        <taxon>Eukaryota</taxon>
        <taxon>Viridiplantae</taxon>
        <taxon>Streptophyta</taxon>
        <taxon>Embryophyta</taxon>
        <taxon>Tracheophyta</taxon>
        <taxon>Spermatophyta</taxon>
        <taxon>Magnoliopsida</taxon>
        <taxon>eudicotyledons</taxon>
        <taxon>Gunneridae</taxon>
        <taxon>Pentapetalae</taxon>
        <taxon>rosids</taxon>
        <taxon>malvids</taxon>
        <taxon>Brassicales</taxon>
        <taxon>Brassicaceae</taxon>
        <taxon>Brassiceae</taxon>
        <taxon>Brassica</taxon>
    </lineage>
</organism>
<gene>
    <name evidence="10" type="ORF">DY000_02000360</name>
</gene>
<evidence type="ECO:0000256" key="5">
    <source>
        <dbReference type="ARBA" id="ARBA00022679"/>
    </source>
</evidence>
<comment type="pathway">
    <text evidence="2">Porphyrin-containing compound metabolism; protoporphyrin-IX biosynthesis; coproporphyrinogen-III from 5-aminolevulinate: step 2/4.</text>
</comment>
<proteinExistence type="inferred from homology"/>
<dbReference type="Pfam" id="PF01379">
    <property type="entry name" value="Porphobil_deam"/>
    <property type="match status" value="1"/>
</dbReference>
<name>A0ABQ7CBI1_BRACR</name>
<evidence type="ECO:0000259" key="9">
    <source>
        <dbReference type="Pfam" id="PF03900"/>
    </source>
</evidence>
<evidence type="ECO:0000256" key="6">
    <source>
        <dbReference type="ARBA" id="ARBA00023244"/>
    </source>
</evidence>
<evidence type="ECO:0000256" key="4">
    <source>
        <dbReference type="ARBA" id="ARBA00012655"/>
    </source>
</evidence>
<reference evidence="10 11" key="1">
    <citation type="journal article" date="2020" name="BMC Genomics">
        <title>Intraspecific diversification of the crop wild relative Brassica cretica Lam. using demographic model selection.</title>
        <authorList>
            <person name="Kioukis A."/>
            <person name="Michalopoulou V.A."/>
            <person name="Briers L."/>
            <person name="Pirintsos S."/>
            <person name="Studholme D.J."/>
            <person name="Pavlidis P."/>
            <person name="Sarris P.F."/>
        </authorList>
    </citation>
    <scope>NUCLEOTIDE SEQUENCE [LARGE SCALE GENOMIC DNA]</scope>
    <source>
        <strain evidence="11">cv. PFS-1207/04</strain>
    </source>
</reference>
<evidence type="ECO:0000256" key="3">
    <source>
        <dbReference type="ARBA" id="ARBA00005638"/>
    </source>
</evidence>
<dbReference type="InterPro" id="IPR022419">
    <property type="entry name" value="Porphobilin_deaminase_cofac_BS"/>
</dbReference>
<accession>A0ABQ7CBI1</accession>
<comment type="caution">
    <text evidence="10">The sequence shown here is derived from an EMBL/GenBank/DDBJ whole genome shotgun (WGS) entry which is preliminary data.</text>
</comment>
<dbReference type="InterPro" id="IPR022417">
    <property type="entry name" value="Porphobilin_deaminase_N"/>
</dbReference>
<comment type="cofactor">
    <cofactor evidence="1">
        <name>dipyrromethane</name>
        <dbReference type="ChEBI" id="CHEBI:60342"/>
    </cofactor>
</comment>
<dbReference type="PRINTS" id="PR00151">
    <property type="entry name" value="PORPHBDMNASE"/>
</dbReference>
<evidence type="ECO:0000259" key="8">
    <source>
        <dbReference type="Pfam" id="PF01379"/>
    </source>
</evidence>
<dbReference type="PANTHER" id="PTHR11557:SF0">
    <property type="entry name" value="PORPHOBILINOGEN DEAMINASE"/>
    <property type="match status" value="1"/>
</dbReference>
<dbReference type="CDD" id="cd13648">
    <property type="entry name" value="PBP2_PBGD_1"/>
    <property type="match status" value="1"/>
</dbReference>
<keyword evidence="6" id="KW-0627">Porphyrin biosynthesis</keyword>
<comment type="similarity">
    <text evidence="3">Belongs to the HMBS family.</text>
</comment>
<evidence type="ECO:0000313" key="11">
    <source>
        <dbReference type="Proteomes" id="UP000266723"/>
    </source>
</evidence>
<dbReference type="Gene3D" id="3.30.160.40">
    <property type="entry name" value="Porphobilinogen deaminase, C-terminal domain"/>
    <property type="match status" value="1"/>
</dbReference>
<dbReference type="InterPro" id="IPR036803">
    <property type="entry name" value="Porphobilinogen_deaminase_C_sf"/>
</dbReference>
<evidence type="ECO:0000256" key="1">
    <source>
        <dbReference type="ARBA" id="ARBA00001916"/>
    </source>
</evidence>
<dbReference type="NCBIfam" id="TIGR00212">
    <property type="entry name" value="hemC"/>
    <property type="match status" value="1"/>
</dbReference>
<dbReference type="EMBL" id="QGKV02000832">
    <property type="protein sequence ID" value="KAF3548847.1"/>
    <property type="molecule type" value="Genomic_DNA"/>
</dbReference>
<dbReference type="InterPro" id="IPR000860">
    <property type="entry name" value="HemC"/>
</dbReference>
<dbReference type="SUPFAM" id="SSF54782">
    <property type="entry name" value="Porphobilinogen deaminase (hydroxymethylbilane synthase), C-terminal domain"/>
    <property type="match status" value="1"/>
</dbReference>
<dbReference type="HAMAP" id="MF_00260">
    <property type="entry name" value="Porphobil_deam"/>
    <property type="match status" value="1"/>
</dbReference>